<evidence type="ECO:0000259" key="4">
    <source>
        <dbReference type="PROSITE" id="PS50893"/>
    </source>
</evidence>
<dbReference type="InterPro" id="IPR050093">
    <property type="entry name" value="ABC_SmlMolc_Importer"/>
</dbReference>
<dbReference type="SUPFAM" id="SSF52540">
    <property type="entry name" value="P-loop containing nucleoside triphosphate hydrolases"/>
    <property type="match status" value="1"/>
</dbReference>
<keyword evidence="2" id="KW-0547">Nucleotide-binding</keyword>
<keyword evidence="6" id="KW-1185">Reference proteome</keyword>
<keyword evidence="3 5" id="KW-0067">ATP-binding</keyword>
<name>A0ABP8TTS9_9ACTN</name>
<keyword evidence="1" id="KW-0813">Transport</keyword>
<gene>
    <name evidence="5" type="ORF">GCM10023195_72490</name>
</gene>
<evidence type="ECO:0000256" key="3">
    <source>
        <dbReference type="ARBA" id="ARBA00022840"/>
    </source>
</evidence>
<evidence type="ECO:0000256" key="1">
    <source>
        <dbReference type="ARBA" id="ARBA00022448"/>
    </source>
</evidence>
<dbReference type="PROSITE" id="PS50893">
    <property type="entry name" value="ABC_TRANSPORTER_2"/>
    <property type="match status" value="1"/>
</dbReference>
<dbReference type="PANTHER" id="PTHR42781:SF4">
    <property type="entry name" value="SPERMIDINE_PUTRESCINE IMPORT ATP-BINDING PROTEIN POTA"/>
    <property type="match status" value="1"/>
</dbReference>
<dbReference type="SUPFAM" id="SSF50331">
    <property type="entry name" value="MOP-like"/>
    <property type="match status" value="1"/>
</dbReference>
<dbReference type="InterPro" id="IPR003439">
    <property type="entry name" value="ABC_transporter-like_ATP-bd"/>
</dbReference>
<dbReference type="SMART" id="SM00382">
    <property type="entry name" value="AAA"/>
    <property type="match status" value="1"/>
</dbReference>
<evidence type="ECO:0000313" key="6">
    <source>
        <dbReference type="Proteomes" id="UP001500212"/>
    </source>
</evidence>
<proteinExistence type="predicted"/>
<dbReference type="Pfam" id="PF08402">
    <property type="entry name" value="TOBE_2"/>
    <property type="match status" value="1"/>
</dbReference>
<dbReference type="Pfam" id="PF00005">
    <property type="entry name" value="ABC_tran"/>
    <property type="match status" value="1"/>
</dbReference>
<dbReference type="InterPro" id="IPR017871">
    <property type="entry name" value="ABC_transporter-like_CS"/>
</dbReference>
<dbReference type="InterPro" id="IPR008995">
    <property type="entry name" value="Mo/tungstate-bd_C_term_dom"/>
</dbReference>
<comment type="caution">
    <text evidence="5">The sequence shown here is derived from an EMBL/GenBank/DDBJ whole genome shotgun (WGS) entry which is preliminary data.</text>
</comment>
<dbReference type="InterPro" id="IPR013611">
    <property type="entry name" value="Transp-assoc_OB_typ2"/>
</dbReference>
<dbReference type="GO" id="GO:0005524">
    <property type="term" value="F:ATP binding"/>
    <property type="evidence" value="ECO:0007669"/>
    <property type="project" value="UniProtKB-KW"/>
</dbReference>
<reference evidence="6" key="1">
    <citation type="journal article" date="2019" name="Int. J. Syst. Evol. Microbiol.">
        <title>The Global Catalogue of Microorganisms (GCM) 10K type strain sequencing project: providing services to taxonomists for standard genome sequencing and annotation.</title>
        <authorList>
            <consortium name="The Broad Institute Genomics Platform"/>
            <consortium name="The Broad Institute Genome Sequencing Center for Infectious Disease"/>
            <person name="Wu L."/>
            <person name="Ma J."/>
        </authorList>
    </citation>
    <scope>NUCLEOTIDE SEQUENCE [LARGE SCALE GENOMIC DNA]</scope>
    <source>
        <strain evidence="6">JCM 17938</strain>
    </source>
</reference>
<dbReference type="InterPro" id="IPR003593">
    <property type="entry name" value="AAA+_ATPase"/>
</dbReference>
<sequence length="354" mass="38533">MTQMNTEEPGVSAAVALRAVRKTFGEVVAVAGVDLEIQDGEFFAMLGPSGSGKTTVLRMIAGFETPTSGEIRLGNRDVTKLPPFERDVNTVFQDYALFPHMNVLANVEYGLKVKKVPKAERRERALTALASVRLEGFEARKPGQLSGGQRQRVALARALVNRPKVLLLDEPLGALDLKLREEMQVELKAIQREVGITFLFVTHDQEEALTMADRVAVFNAGRIEQVGSPAEVYEKPASAFVAGFVGTSNLIEGEAAQSILGRPGVYSVRPEKLRVDTDLDAELPEGEHSATGTVAEVVYAGAATRFVVDLDAGGRLVALQQNLQSSSMDVLKLREARVRLAWRREHEFAIPGPT</sequence>
<dbReference type="PANTHER" id="PTHR42781">
    <property type="entry name" value="SPERMIDINE/PUTRESCINE IMPORT ATP-BINDING PROTEIN POTA"/>
    <property type="match status" value="1"/>
</dbReference>
<protein>
    <submittedName>
        <fullName evidence="5">ABC transporter ATP-binding protein</fullName>
    </submittedName>
</protein>
<evidence type="ECO:0000256" key="2">
    <source>
        <dbReference type="ARBA" id="ARBA00022741"/>
    </source>
</evidence>
<dbReference type="Gene3D" id="3.40.50.300">
    <property type="entry name" value="P-loop containing nucleotide triphosphate hydrolases"/>
    <property type="match status" value="1"/>
</dbReference>
<evidence type="ECO:0000313" key="5">
    <source>
        <dbReference type="EMBL" id="GAA4616316.1"/>
    </source>
</evidence>
<accession>A0ABP8TTS9</accession>
<dbReference type="InterPro" id="IPR027417">
    <property type="entry name" value="P-loop_NTPase"/>
</dbReference>
<dbReference type="PROSITE" id="PS00211">
    <property type="entry name" value="ABC_TRANSPORTER_1"/>
    <property type="match status" value="1"/>
</dbReference>
<organism evidence="5 6">
    <name type="scientific">Actinoallomurus liliacearum</name>
    <dbReference type="NCBI Taxonomy" id="1080073"/>
    <lineage>
        <taxon>Bacteria</taxon>
        <taxon>Bacillati</taxon>
        <taxon>Actinomycetota</taxon>
        <taxon>Actinomycetes</taxon>
        <taxon>Streptosporangiales</taxon>
        <taxon>Thermomonosporaceae</taxon>
        <taxon>Actinoallomurus</taxon>
    </lineage>
</organism>
<dbReference type="Gene3D" id="2.40.50.100">
    <property type="match status" value="1"/>
</dbReference>
<feature type="domain" description="ABC transporter" evidence="4">
    <location>
        <begin position="15"/>
        <end position="245"/>
    </location>
</feature>
<dbReference type="EMBL" id="BAABHJ010000032">
    <property type="protein sequence ID" value="GAA4616316.1"/>
    <property type="molecule type" value="Genomic_DNA"/>
</dbReference>
<dbReference type="Proteomes" id="UP001500212">
    <property type="component" value="Unassembled WGS sequence"/>
</dbReference>